<dbReference type="Proteomes" id="UP001228376">
    <property type="component" value="Unassembled WGS sequence"/>
</dbReference>
<reference evidence="1 2" key="1">
    <citation type="submission" date="2023-10" db="EMBL/GenBank/DDBJ databases">
        <title>179-bfca-hs.</title>
        <authorList>
            <person name="Miliotis G."/>
            <person name="Sengupta P."/>
            <person name="Hameed A."/>
            <person name="Chuvochina M."/>
            <person name="Mcdonagh F."/>
            <person name="Simpson A.C."/>
            <person name="Singh N.K."/>
            <person name="Rekha P.D."/>
            <person name="Raman K."/>
            <person name="Hugenholtz P."/>
            <person name="Venkateswaran K."/>
        </authorList>
    </citation>
    <scope>NUCLEOTIDE SEQUENCE [LARGE SCALE GENOMIC DNA]</scope>
    <source>
        <strain evidence="1 2">179-BFC-A-HS</strain>
    </source>
</reference>
<dbReference type="RefSeq" id="WP_306065306.1">
    <property type="nucleotide sequence ID" value="NZ_JAROCA020000001.1"/>
</dbReference>
<gene>
    <name evidence="1" type="ORF">P5G51_008220</name>
</gene>
<name>A0ABU5CIQ8_9BACI</name>
<evidence type="ECO:0008006" key="3">
    <source>
        <dbReference type="Google" id="ProtNLM"/>
    </source>
</evidence>
<sequence length="200" mass="22148">MKRFGLVMMISCICLLGACTQKQIPDAELKEVKLSNFERNLLSAVSANAVYYNVKINNKEVRTINLYIDHYKNGKYEDQVVAFNQPIEAVKDGVQIMYVLHRIDDTHMKWSVSIATSNKDGSENGLAGTSNDIKIAENDSGASGGVSLPKTLALGKKTVVGTDIHTSKESIAIRSDIKTKEDIKEVTNYEDVFLMSVEIK</sequence>
<proteinExistence type="predicted"/>
<comment type="caution">
    <text evidence="1">The sequence shown here is derived from an EMBL/GenBank/DDBJ whole genome shotgun (WGS) entry which is preliminary data.</text>
</comment>
<keyword evidence="2" id="KW-1185">Reference proteome</keyword>
<dbReference type="EMBL" id="JAROCA020000001">
    <property type="protein sequence ID" value="MDY0405385.1"/>
    <property type="molecule type" value="Genomic_DNA"/>
</dbReference>
<accession>A0ABU5CIQ8</accession>
<evidence type="ECO:0000313" key="1">
    <source>
        <dbReference type="EMBL" id="MDY0405385.1"/>
    </source>
</evidence>
<evidence type="ECO:0000313" key="2">
    <source>
        <dbReference type="Proteomes" id="UP001228376"/>
    </source>
</evidence>
<dbReference type="PROSITE" id="PS51257">
    <property type="entry name" value="PROKAR_LIPOPROTEIN"/>
    <property type="match status" value="1"/>
</dbReference>
<protein>
    <recommendedName>
        <fullName evidence="3">Lipoprotein</fullName>
    </recommendedName>
</protein>
<organism evidence="1 2">
    <name type="scientific">Tigheibacillus jepli</name>
    <dbReference type="NCBI Taxonomy" id="3035914"/>
    <lineage>
        <taxon>Bacteria</taxon>
        <taxon>Bacillati</taxon>
        <taxon>Bacillota</taxon>
        <taxon>Bacilli</taxon>
        <taxon>Bacillales</taxon>
        <taxon>Bacillaceae</taxon>
        <taxon>Tigheibacillus</taxon>
    </lineage>
</organism>